<comment type="function">
    <text evidence="6">Removes the formyl group from the N-terminal Met of newly synthesized proteins. Requires at least a dipeptide for an efficient rate of reaction. N-terminal L-methionine is a prerequisite for activity but the enzyme has broad specificity at other positions.</text>
</comment>
<keyword evidence="4 6" id="KW-0648">Protein biosynthesis</keyword>
<feature type="binding site" evidence="6">
    <location>
        <position position="146"/>
    </location>
    <ligand>
        <name>Fe cation</name>
        <dbReference type="ChEBI" id="CHEBI:24875"/>
    </ligand>
</feature>
<organism evidence="7 8">
    <name type="scientific">Sediminihabitans luteus</name>
    <dbReference type="NCBI Taxonomy" id="1138585"/>
    <lineage>
        <taxon>Bacteria</taxon>
        <taxon>Bacillati</taxon>
        <taxon>Actinomycetota</taxon>
        <taxon>Actinomycetes</taxon>
        <taxon>Micrococcales</taxon>
        <taxon>Cellulomonadaceae</taxon>
        <taxon>Sediminihabitans</taxon>
    </lineage>
</organism>
<comment type="caution">
    <text evidence="7">The sequence shown here is derived from an EMBL/GenBank/DDBJ whole genome shotgun (WGS) entry which is preliminary data.</text>
</comment>
<dbReference type="Proteomes" id="UP000231693">
    <property type="component" value="Unassembled WGS sequence"/>
</dbReference>
<dbReference type="HAMAP" id="MF_00163">
    <property type="entry name" value="Pep_deformylase"/>
    <property type="match status" value="1"/>
</dbReference>
<dbReference type="CDD" id="cd00487">
    <property type="entry name" value="Pep_deformylase"/>
    <property type="match status" value="1"/>
</dbReference>
<dbReference type="NCBIfam" id="NF001159">
    <property type="entry name" value="PRK00150.1-3"/>
    <property type="match status" value="1"/>
</dbReference>
<proteinExistence type="inferred from homology"/>
<accession>A0A2M9CZ77</accession>
<protein>
    <recommendedName>
        <fullName evidence="6">Peptide deformylase</fullName>
        <shortName evidence="6">PDF</shortName>
        <ecNumber evidence="6">3.5.1.88</ecNumber>
    </recommendedName>
    <alternativeName>
        <fullName evidence="6">Polypeptide deformylase</fullName>
    </alternativeName>
</protein>
<dbReference type="GO" id="GO:0046872">
    <property type="term" value="F:metal ion binding"/>
    <property type="evidence" value="ECO:0007669"/>
    <property type="project" value="UniProtKB-KW"/>
</dbReference>
<comment type="catalytic activity">
    <reaction evidence="6">
        <text>N-terminal N-formyl-L-methionyl-[peptide] + H2O = N-terminal L-methionyl-[peptide] + formate</text>
        <dbReference type="Rhea" id="RHEA:24420"/>
        <dbReference type="Rhea" id="RHEA-COMP:10639"/>
        <dbReference type="Rhea" id="RHEA-COMP:10640"/>
        <dbReference type="ChEBI" id="CHEBI:15377"/>
        <dbReference type="ChEBI" id="CHEBI:15740"/>
        <dbReference type="ChEBI" id="CHEBI:49298"/>
        <dbReference type="ChEBI" id="CHEBI:64731"/>
        <dbReference type="EC" id="3.5.1.88"/>
    </reaction>
</comment>
<dbReference type="PANTHER" id="PTHR10458:SF2">
    <property type="entry name" value="PEPTIDE DEFORMYLASE, MITOCHONDRIAL"/>
    <property type="match status" value="1"/>
</dbReference>
<feature type="binding site" evidence="6">
    <location>
        <position position="192"/>
    </location>
    <ligand>
        <name>Fe cation</name>
        <dbReference type="ChEBI" id="CHEBI:24875"/>
    </ligand>
</feature>
<keyword evidence="5 6" id="KW-0408">Iron</keyword>
<dbReference type="FunFam" id="3.90.45.10:FF:000003">
    <property type="entry name" value="Peptide deformylase"/>
    <property type="match status" value="1"/>
</dbReference>
<keyword evidence="3 6" id="KW-0378">Hydrolase</keyword>
<dbReference type="GO" id="GO:0006412">
    <property type="term" value="P:translation"/>
    <property type="evidence" value="ECO:0007669"/>
    <property type="project" value="UniProtKB-UniRule"/>
</dbReference>
<comment type="similarity">
    <text evidence="1 6">Belongs to the polypeptide deformylase family.</text>
</comment>
<sequence length="246" mass="25785">MSAAHPAPSADGAGPAWDGVVADDARVDPALRDDVARRLAAAVDGVLPIVHAGHPVLRTPAATYTGQLGTLLPALLDAMRATMLDAPGVGLAAPQVGIALRLAVIWDPGSQDPADPRERTPVPHRTLVNPAYAATSDDEVSFYEGCLSVPGWHAVRTRHRTVRLTGQDADGTPLDEELTGWPARIVQHETDHLGGVLYVDAAELRSLSTDENMGRFWAGTADPSPAARVLGFDVAQRPDASGAPTV</sequence>
<keyword evidence="8" id="KW-1185">Reference proteome</keyword>
<dbReference type="InterPro" id="IPR036821">
    <property type="entry name" value="Peptide_deformylase_sf"/>
</dbReference>
<dbReference type="Gene3D" id="3.90.45.10">
    <property type="entry name" value="Peptide deformylase"/>
    <property type="match status" value="1"/>
</dbReference>
<evidence type="ECO:0000256" key="2">
    <source>
        <dbReference type="ARBA" id="ARBA00022723"/>
    </source>
</evidence>
<dbReference type="SUPFAM" id="SSF56420">
    <property type="entry name" value="Peptide deformylase"/>
    <property type="match status" value="1"/>
</dbReference>
<gene>
    <name evidence="6" type="primary">def</name>
    <name evidence="7" type="ORF">CLV28_0443</name>
</gene>
<dbReference type="AlphaFoldDB" id="A0A2M9CZ77"/>
<dbReference type="PRINTS" id="PR01576">
    <property type="entry name" value="PDEFORMYLASE"/>
</dbReference>
<name>A0A2M9CZ77_9CELL</name>
<dbReference type="Pfam" id="PF01327">
    <property type="entry name" value="Pep_deformylase"/>
    <property type="match status" value="1"/>
</dbReference>
<evidence type="ECO:0000256" key="1">
    <source>
        <dbReference type="ARBA" id="ARBA00010759"/>
    </source>
</evidence>
<feature type="binding site" evidence="6">
    <location>
        <position position="188"/>
    </location>
    <ligand>
        <name>Fe cation</name>
        <dbReference type="ChEBI" id="CHEBI:24875"/>
    </ligand>
</feature>
<evidence type="ECO:0000313" key="7">
    <source>
        <dbReference type="EMBL" id="PJJ77229.1"/>
    </source>
</evidence>
<evidence type="ECO:0000256" key="6">
    <source>
        <dbReference type="HAMAP-Rule" id="MF_00163"/>
    </source>
</evidence>
<reference evidence="7 8" key="1">
    <citation type="submission" date="2017-11" db="EMBL/GenBank/DDBJ databases">
        <title>Genomic Encyclopedia of Archaeal and Bacterial Type Strains, Phase II (KMG-II): From Individual Species to Whole Genera.</title>
        <authorList>
            <person name="Goeker M."/>
        </authorList>
    </citation>
    <scope>NUCLEOTIDE SEQUENCE [LARGE SCALE GENOMIC DNA]</scope>
    <source>
        <strain evidence="7 8">DSM 25478</strain>
    </source>
</reference>
<evidence type="ECO:0000256" key="5">
    <source>
        <dbReference type="ARBA" id="ARBA00023004"/>
    </source>
</evidence>
<dbReference type="PANTHER" id="PTHR10458">
    <property type="entry name" value="PEPTIDE DEFORMYLASE"/>
    <property type="match status" value="1"/>
</dbReference>
<keyword evidence="2 6" id="KW-0479">Metal-binding</keyword>
<evidence type="ECO:0000256" key="3">
    <source>
        <dbReference type="ARBA" id="ARBA00022801"/>
    </source>
</evidence>
<dbReference type="NCBIfam" id="TIGR00079">
    <property type="entry name" value="pept_deformyl"/>
    <property type="match status" value="1"/>
</dbReference>
<dbReference type="GO" id="GO:0042586">
    <property type="term" value="F:peptide deformylase activity"/>
    <property type="evidence" value="ECO:0007669"/>
    <property type="project" value="UniProtKB-UniRule"/>
</dbReference>
<dbReference type="EC" id="3.5.1.88" evidence="6"/>
<feature type="active site" evidence="6">
    <location>
        <position position="189"/>
    </location>
</feature>
<dbReference type="InterPro" id="IPR023635">
    <property type="entry name" value="Peptide_deformylase"/>
</dbReference>
<evidence type="ECO:0000313" key="8">
    <source>
        <dbReference type="Proteomes" id="UP000231693"/>
    </source>
</evidence>
<dbReference type="EMBL" id="PGFE01000001">
    <property type="protein sequence ID" value="PJJ77229.1"/>
    <property type="molecule type" value="Genomic_DNA"/>
</dbReference>
<comment type="cofactor">
    <cofactor evidence="6">
        <name>Fe(2+)</name>
        <dbReference type="ChEBI" id="CHEBI:29033"/>
    </cofactor>
    <text evidence="6">Binds 1 Fe(2+) ion.</text>
</comment>
<evidence type="ECO:0000256" key="4">
    <source>
        <dbReference type="ARBA" id="ARBA00022917"/>
    </source>
</evidence>